<keyword evidence="12" id="KW-1185">Reference proteome</keyword>
<comment type="domain">
    <text evidence="10">Consists of 16-stranded beta-barrel sheets, with large surface-exposed loops, that form a transmembrane pore at the center of each barrel. The pore is partially ocluded by a peptide loop that folds into the pore lumen.</text>
</comment>
<feature type="signal peptide" evidence="10">
    <location>
        <begin position="1"/>
        <end position="23"/>
    </location>
</feature>
<gene>
    <name evidence="11" type="ORF">CQ12_33625</name>
</gene>
<keyword evidence="4 10" id="KW-0812">Transmembrane</keyword>
<name>A0A0R3LKS1_9BRAD</name>
<dbReference type="GO" id="GO:0015288">
    <property type="term" value="F:porin activity"/>
    <property type="evidence" value="ECO:0007669"/>
    <property type="project" value="UniProtKB-KW"/>
</dbReference>
<keyword evidence="7 10" id="KW-0626">Porin</keyword>
<reference evidence="11 12" key="1">
    <citation type="submission" date="2014-03" db="EMBL/GenBank/DDBJ databases">
        <title>Bradyrhizobium valentinum sp. nov., isolated from effective nodules of Lupinus mariae-josephae, a lupine endemic of basic-lime soils in Eastern Spain.</title>
        <authorList>
            <person name="Duran D."/>
            <person name="Rey L."/>
            <person name="Navarro A."/>
            <person name="Busquets A."/>
            <person name="Imperial J."/>
            <person name="Ruiz-Argueso T."/>
        </authorList>
    </citation>
    <scope>NUCLEOTIDE SEQUENCE [LARGE SCALE GENOMIC DNA]</scope>
    <source>
        <strain evidence="11 12">PAC68</strain>
    </source>
</reference>
<evidence type="ECO:0000313" key="11">
    <source>
        <dbReference type="EMBL" id="KRR06543.1"/>
    </source>
</evidence>
<evidence type="ECO:0000256" key="6">
    <source>
        <dbReference type="ARBA" id="ARBA00023065"/>
    </source>
</evidence>
<protein>
    <recommendedName>
        <fullName evidence="10">Porin</fullName>
    </recommendedName>
</protein>
<dbReference type="Pfam" id="PF02530">
    <property type="entry name" value="Porin_2"/>
    <property type="match status" value="1"/>
</dbReference>
<dbReference type="RefSeq" id="WP_057836664.1">
    <property type="nucleotide sequence ID" value="NZ_LLXZ01000112.1"/>
</dbReference>
<comment type="subcellular location">
    <subcellularLocation>
        <location evidence="10">Cell outer membrane</location>
        <topology evidence="10">Multi-pass membrane protein</topology>
    </subcellularLocation>
</comment>
<evidence type="ECO:0000256" key="7">
    <source>
        <dbReference type="ARBA" id="ARBA00023114"/>
    </source>
</evidence>
<dbReference type="GO" id="GO:0046930">
    <property type="term" value="C:pore complex"/>
    <property type="evidence" value="ECO:0007669"/>
    <property type="project" value="UniProtKB-KW"/>
</dbReference>
<evidence type="ECO:0000313" key="12">
    <source>
        <dbReference type="Proteomes" id="UP000050863"/>
    </source>
</evidence>
<keyword evidence="2 10" id="KW-0813">Transport</keyword>
<accession>A0A0R3LKS1</accession>
<evidence type="ECO:0000256" key="1">
    <source>
        <dbReference type="ARBA" id="ARBA00009521"/>
    </source>
</evidence>
<keyword evidence="9 10" id="KW-0998">Cell outer membrane</keyword>
<feature type="chain" id="PRO_5009361277" description="Porin" evidence="10">
    <location>
        <begin position="24"/>
        <end position="530"/>
    </location>
</feature>
<dbReference type="InterPro" id="IPR003684">
    <property type="entry name" value="Porin_alphabac"/>
</dbReference>
<keyword evidence="5 10" id="KW-0732">Signal</keyword>
<dbReference type="EMBL" id="LLXZ01000112">
    <property type="protein sequence ID" value="KRR06543.1"/>
    <property type="molecule type" value="Genomic_DNA"/>
</dbReference>
<evidence type="ECO:0000256" key="5">
    <source>
        <dbReference type="ARBA" id="ARBA00022729"/>
    </source>
</evidence>
<comment type="function">
    <text evidence="10">Forms passive diffusion pores that allow small molecular weight hydrophilic materials across the outer membrane.</text>
</comment>
<evidence type="ECO:0000256" key="10">
    <source>
        <dbReference type="RuleBase" id="RU364005"/>
    </source>
</evidence>
<evidence type="ECO:0000256" key="4">
    <source>
        <dbReference type="ARBA" id="ARBA00022692"/>
    </source>
</evidence>
<dbReference type="Proteomes" id="UP000050863">
    <property type="component" value="Unassembled WGS sequence"/>
</dbReference>
<organism evidence="11 12">
    <name type="scientific">Bradyrhizobium jicamae</name>
    <dbReference type="NCBI Taxonomy" id="280332"/>
    <lineage>
        <taxon>Bacteria</taxon>
        <taxon>Pseudomonadati</taxon>
        <taxon>Pseudomonadota</taxon>
        <taxon>Alphaproteobacteria</taxon>
        <taxon>Hyphomicrobiales</taxon>
        <taxon>Nitrobacteraceae</taxon>
        <taxon>Bradyrhizobium</taxon>
    </lineage>
</organism>
<evidence type="ECO:0000256" key="8">
    <source>
        <dbReference type="ARBA" id="ARBA00023136"/>
    </source>
</evidence>
<dbReference type="STRING" id="280332.CQ12_33625"/>
<dbReference type="GO" id="GO:0009279">
    <property type="term" value="C:cell outer membrane"/>
    <property type="evidence" value="ECO:0007669"/>
    <property type="project" value="UniProtKB-SubCell"/>
</dbReference>
<keyword evidence="3 10" id="KW-1134">Transmembrane beta strand</keyword>
<dbReference type="GO" id="GO:0006811">
    <property type="term" value="P:monoatomic ion transport"/>
    <property type="evidence" value="ECO:0007669"/>
    <property type="project" value="UniProtKB-KW"/>
</dbReference>
<comment type="caution">
    <text evidence="11">The sequence shown here is derived from an EMBL/GenBank/DDBJ whole genome shotgun (WGS) entry which is preliminary data.</text>
</comment>
<evidence type="ECO:0000256" key="9">
    <source>
        <dbReference type="ARBA" id="ARBA00023237"/>
    </source>
</evidence>
<evidence type="ECO:0000256" key="2">
    <source>
        <dbReference type="ARBA" id="ARBA00022448"/>
    </source>
</evidence>
<dbReference type="OrthoDB" id="7801681at2"/>
<dbReference type="AlphaFoldDB" id="A0A0R3LKS1"/>
<comment type="similarity">
    <text evidence="1 10">Belongs to the alphaproteobacteria porin family.</text>
</comment>
<evidence type="ECO:0000256" key="3">
    <source>
        <dbReference type="ARBA" id="ARBA00022452"/>
    </source>
</evidence>
<keyword evidence="8 10" id="KW-0472">Membrane</keyword>
<proteinExistence type="inferred from homology"/>
<sequence length="530" mass="55377">MKMVKSLILGSAAALVAMGGAQAADLPVKAKAVEYVRICSLYGAGFWYIPGTDTCIKLGGYVRIDTTFNGGIYGGPFWSGTGGQGNRFRDNFNSRSRMAITVDTRTATEYGVVRTFGQGDFQFNNFGSSNPADLAAFPAGASNALNVAGGGYVAVEMVFIQFAGFTFGKSASAYATPWNGYPGNNNSFLLGGPDYVTGVNNIQYTAQFGNGVSATIGLDDPTVFNRTSVLNLGVAATPAGFAVGAIQATAAGANAYGGTHVPDIAGNIRVDQAWGLFQIAGVLHNVTASYNVLGVGGVPNALSEISGHPEDKWGGAVTAALQIKNLPTGAGDDIKMDVTYAKGNTKAVISTSGASPSFAMFGGTGRAGAYQSIGFGQTSDAVFLPGFLTAGLTGDLKLTEAYGIRGAFNHNWDPYWSTSFWGSYAAVRYNGSATDILSAKGQFCASFNFGKVVSADYSCNPDYNVAQVGVVTRWTPVKNLTFSAEVGAFFLDQKFTGAAVLTPAAPKPTAVYEFRDQSTVFLNVRAQRNF</sequence>
<keyword evidence="6 10" id="KW-0406">Ion transport</keyword>